<keyword evidence="3" id="KW-1185">Reference proteome</keyword>
<accession>A0A8X7S9H2</accession>
<dbReference type="AlphaFoldDB" id="A0A8X7S9H2"/>
<evidence type="ECO:0000313" key="2">
    <source>
        <dbReference type="EMBL" id="KAG2302420.1"/>
    </source>
</evidence>
<comment type="caution">
    <text evidence="2">The sequence shown here is derived from an EMBL/GenBank/DDBJ whole genome shotgun (WGS) entry which is preliminary data.</text>
</comment>
<reference evidence="2 3" key="1">
    <citation type="submission" date="2020-02" db="EMBL/GenBank/DDBJ databases">
        <authorList>
            <person name="Ma Q."/>
            <person name="Huang Y."/>
            <person name="Song X."/>
            <person name="Pei D."/>
        </authorList>
    </citation>
    <scope>NUCLEOTIDE SEQUENCE [LARGE SCALE GENOMIC DNA]</scope>
    <source>
        <strain evidence="2">Sxm20200214</strain>
        <tissue evidence="2">Leaf</tissue>
    </source>
</reference>
<sequence>MSRRTTRNRFNINGNFVESVTDESNGAVSGESRGPLTSGQRLAASAASSGEVSPDPFATQAKYFTEHRVLSRDVCIVKYIMRC</sequence>
<dbReference type="EMBL" id="JAAMPC010000007">
    <property type="protein sequence ID" value="KAG2302420.1"/>
    <property type="molecule type" value="Genomic_DNA"/>
</dbReference>
<name>A0A8X7S9H2_BRACI</name>
<feature type="region of interest" description="Disordered" evidence="1">
    <location>
        <begin position="22"/>
        <end position="54"/>
    </location>
</feature>
<gene>
    <name evidence="2" type="ORF">Bca52824_031071</name>
</gene>
<protein>
    <submittedName>
        <fullName evidence="2">Uncharacterized protein</fullName>
    </submittedName>
</protein>
<dbReference type="Proteomes" id="UP000886595">
    <property type="component" value="Unassembled WGS sequence"/>
</dbReference>
<evidence type="ECO:0000313" key="3">
    <source>
        <dbReference type="Proteomes" id="UP000886595"/>
    </source>
</evidence>
<organism evidence="2 3">
    <name type="scientific">Brassica carinata</name>
    <name type="common">Ethiopian mustard</name>
    <name type="synonym">Abyssinian cabbage</name>
    <dbReference type="NCBI Taxonomy" id="52824"/>
    <lineage>
        <taxon>Eukaryota</taxon>
        <taxon>Viridiplantae</taxon>
        <taxon>Streptophyta</taxon>
        <taxon>Embryophyta</taxon>
        <taxon>Tracheophyta</taxon>
        <taxon>Spermatophyta</taxon>
        <taxon>Magnoliopsida</taxon>
        <taxon>eudicotyledons</taxon>
        <taxon>Gunneridae</taxon>
        <taxon>Pentapetalae</taxon>
        <taxon>rosids</taxon>
        <taxon>malvids</taxon>
        <taxon>Brassicales</taxon>
        <taxon>Brassicaceae</taxon>
        <taxon>Brassiceae</taxon>
        <taxon>Brassica</taxon>
    </lineage>
</organism>
<proteinExistence type="predicted"/>
<feature type="compositionally biased region" description="Polar residues" evidence="1">
    <location>
        <begin position="35"/>
        <end position="51"/>
    </location>
</feature>
<dbReference type="OrthoDB" id="10023235at2759"/>
<evidence type="ECO:0000256" key="1">
    <source>
        <dbReference type="SAM" id="MobiDB-lite"/>
    </source>
</evidence>